<proteinExistence type="predicted"/>
<gene>
    <name evidence="2" type="ORF">F5X68DRAFT_238994</name>
</gene>
<dbReference type="EMBL" id="JAGSXJ010000001">
    <property type="protein sequence ID" value="KAH6697544.1"/>
    <property type="molecule type" value="Genomic_DNA"/>
</dbReference>
<reference evidence="2" key="1">
    <citation type="journal article" date="2021" name="Nat. Commun.">
        <title>Genetic determinants of endophytism in the Arabidopsis root mycobiome.</title>
        <authorList>
            <person name="Mesny F."/>
            <person name="Miyauchi S."/>
            <person name="Thiergart T."/>
            <person name="Pickel B."/>
            <person name="Atanasova L."/>
            <person name="Karlsson M."/>
            <person name="Huettel B."/>
            <person name="Barry K.W."/>
            <person name="Haridas S."/>
            <person name="Chen C."/>
            <person name="Bauer D."/>
            <person name="Andreopoulos W."/>
            <person name="Pangilinan J."/>
            <person name="LaButti K."/>
            <person name="Riley R."/>
            <person name="Lipzen A."/>
            <person name="Clum A."/>
            <person name="Drula E."/>
            <person name="Henrissat B."/>
            <person name="Kohler A."/>
            <person name="Grigoriev I.V."/>
            <person name="Martin F.M."/>
            <person name="Hacquard S."/>
        </authorList>
    </citation>
    <scope>NUCLEOTIDE SEQUENCE</scope>
    <source>
        <strain evidence="2">MPI-SDFR-AT-0117</strain>
    </source>
</reference>
<feature type="compositionally biased region" description="Low complexity" evidence="1">
    <location>
        <begin position="90"/>
        <end position="118"/>
    </location>
</feature>
<dbReference type="OrthoDB" id="4851775at2759"/>
<feature type="compositionally biased region" description="Basic and acidic residues" evidence="1">
    <location>
        <begin position="61"/>
        <end position="77"/>
    </location>
</feature>
<dbReference type="Proteomes" id="UP000770015">
    <property type="component" value="Unassembled WGS sequence"/>
</dbReference>
<accession>A0A9P8VQ19</accession>
<comment type="caution">
    <text evidence="2">The sequence shown here is derived from an EMBL/GenBank/DDBJ whole genome shotgun (WGS) entry which is preliminary data.</text>
</comment>
<feature type="compositionally biased region" description="Basic residues" evidence="1">
    <location>
        <begin position="119"/>
        <end position="133"/>
    </location>
</feature>
<feature type="region of interest" description="Disordered" evidence="1">
    <location>
        <begin position="61"/>
        <end position="148"/>
    </location>
</feature>
<protein>
    <submittedName>
        <fullName evidence="2">Uncharacterized protein</fullName>
    </submittedName>
</protein>
<evidence type="ECO:0000313" key="2">
    <source>
        <dbReference type="EMBL" id="KAH6697544.1"/>
    </source>
</evidence>
<evidence type="ECO:0000256" key="1">
    <source>
        <dbReference type="SAM" id="MobiDB-lite"/>
    </source>
</evidence>
<name>A0A9P8VQ19_9PEZI</name>
<sequence>MTPKSDQPYRCPWDHQAWLEAKMKAAAQDGKPISWTQHCDEYKRKLAENPDLKDDHCGDLKHQYCGDGSHNHPDAKTHPSPNTCPAEKVAAQPAASAEPAASAQPAEKVQPAKTGKLSKAAKKKAAKAAKKKAAQGAQATQPAPAGRFASGIRVNGSIIKPNDTEPTDQALLALYKQFTTMTFCPDRHVGQTAPCMCCAESLVYDQKPVPGKAIDELKAPEYYTEDHRPTLDSEPYLTHHCGVQDCQICIKFYLNCREPSDVTVIAKSGPVLKYLPAFYALLYPSKDHSFPDLEDICGTAGHALSLLMKHETRVLLPNTLSDIESHFKLSLAASGPSGTDAIVAAVGNDIKKRAEIVACLTLSLYGDLIRACKTTPEDYDTAYAKYGKALEGDNNPWGNDLFFMDSTPGAKFRMPFWGPLPNSCRCGNIQCRISEHDVEVYHRTLSLVRWALKQMVDPAVYCHFRNGIGNARQYEYEEKSIFKSVKRALAQQAVDSDRGALRRKLELIRLKHLLEGPPKIFQDIQTGRRLQNLFANARTAGMMIPALLVNSTATEVEVPFPKDGNLKEKEAWVKTLEEMVWKAIACGGMTPATHPAIVPEIRWFARYRAKFDHGYSAIQTAQDILDNKIGGTRQLTPQQKLVITANSAKVEIAIKSLTEENVDLKLDFEKNAGPDNQGAFPAWIGGKGEAVMDILLLAGAAEADRDFLLDLVCQWACYYWVARRAEALMGSKGVGPEPNIDDAESWCTNLTMMSGCRAELGIYFFDKILVEMLDEMLEAICEACHPGVSWIRGGVERPGAAVRAYREKLRKMQQR</sequence>
<evidence type="ECO:0000313" key="3">
    <source>
        <dbReference type="Proteomes" id="UP000770015"/>
    </source>
</evidence>
<feature type="compositionally biased region" description="Low complexity" evidence="1">
    <location>
        <begin position="134"/>
        <end position="146"/>
    </location>
</feature>
<dbReference type="AlphaFoldDB" id="A0A9P8VQ19"/>
<organism evidence="2 3">
    <name type="scientific">Plectosphaerella plurivora</name>
    <dbReference type="NCBI Taxonomy" id="936078"/>
    <lineage>
        <taxon>Eukaryota</taxon>
        <taxon>Fungi</taxon>
        <taxon>Dikarya</taxon>
        <taxon>Ascomycota</taxon>
        <taxon>Pezizomycotina</taxon>
        <taxon>Sordariomycetes</taxon>
        <taxon>Hypocreomycetidae</taxon>
        <taxon>Glomerellales</taxon>
        <taxon>Plectosphaerellaceae</taxon>
        <taxon>Plectosphaerella</taxon>
    </lineage>
</organism>
<keyword evidence="3" id="KW-1185">Reference proteome</keyword>